<evidence type="ECO:0000313" key="1">
    <source>
        <dbReference type="EnsemblMetazoa" id="PPA22010.1"/>
    </source>
</evidence>
<accession>A0A8R1YIE8</accession>
<gene>
    <name evidence="1" type="primary">WBGene00111564</name>
</gene>
<reference evidence="2" key="1">
    <citation type="journal article" date="2008" name="Nat. Genet.">
        <title>The Pristionchus pacificus genome provides a unique perspective on nematode lifestyle and parasitism.</title>
        <authorList>
            <person name="Dieterich C."/>
            <person name="Clifton S.W."/>
            <person name="Schuster L.N."/>
            <person name="Chinwalla A."/>
            <person name="Delehaunty K."/>
            <person name="Dinkelacker I."/>
            <person name="Fulton L."/>
            <person name="Fulton R."/>
            <person name="Godfrey J."/>
            <person name="Minx P."/>
            <person name="Mitreva M."/>
            <person name="Roeseler W."/>
            <person name="Tian H."/>
            <person name="Witte H."/>
            <person name="Yang S.P."/>
            <person name="Wilson R.K."/>
            <person name="Sommer R.J."/>
        </authorList>
    </citation>
    <scope>NUCLEOTIDE SEQUENCE [LARGE SCALE GENOMIC DNA]</scope>
    <source>
        <strain evidence="2">PS312</strain>
    </source>
</reference>
<organism evidence="1 2">
    <name type="scientific">Pristionchus pacificus</name>
    <name type="common">Parasitic nematode worm</name>
    <dbReference type="NCBI Taxonomy" id="54126"/>
    <lineage>
        <taxon>Eukaryota</taxon>
        <taxon>Metazoa</taxon>
        <taxon>Ecdysozoa</taxon>
        <taxon>Nematoda</taxon>
        <taxon>Chromadorea</taxon>
        <taxon>Rhabditida</taxon>
        <taxon>Rhabditina</taxon>
        <taxon>Diplogasteromorpha</taxon>
        <taxon>Diplogasteroidea</taxon>
        <taxon>Neodiplogasteridae</taxon>
        <taxon>Pristionchus</taxon>
    </lineage>
</organism>
<evidence type="ECO:0000313" key="2">
    <source>
        <dbReference type="Proteomes" id="UP000005239"/>
    </source>
</evidence>
<protein>
    <submittedName>
        <fullName evidence="1">Uncharacterized protein</fullName>
    </submittedName>
</protein>
<dbReference type="AlphaFoldDB" id="A0A2A6BCF2"/>
<accession>A0A2A6BCF2</accession>
<keyword evidence="2" id="KW-1185">Reference proteome</keyword>
<sequence>MSTTGMEDNSTLTDIANPVPNRDWWQRFPPLVQLYASYGEKVKKWRRKNHAVNGEPQGVTQRQAFISKLHAELFEEDESENNMVFTVSFDIIWLSLMIVSIILGALFLIGACAKAIYQSIKRKQICPEEEVEWITLL</sequence>
<name>A0A2A6BCF2_PRIPA</name>
<dbReference type="Proteomes" id="UP000005239">
    <property type="component" value="Unassembled WGS sequence"/>
</dbReference>
<proteinExistence type="predicted"/>
<reference evidence="1" key="2">
    <citation type="submission" date="2022-06" db="UniProtKB">
        <authorList>
            <consortium name="EnsemblMetazoa"/>
        </authorList>
    </citation>
    <scope>IDENTIFICATION</scope>
    <source>
        <strain evidence="1">PS312</strain>
    </source>
</reference>
<dbReference type="EnsemblMetazoa" id="PPA22010.1">
    <property type="protein sequence ID" value="PPA22010.1"/>
    <property type="gene ID" value="WBGene00111564"/>
</dbReference>